<feature type="signal peptide" evidence="5">
    <location>
        <begin position="1"/>
        <end position="19"/>
    </location>
</feature>
<reference evidence="6" key="2">
    <citation type="submission" date="2020-09" db="EMBL/GenBank/DDBJ databases">
        <authorList>
            <person name="Sun Q."/>
            <person name="Zhou Y."/>
        </authorList>
    </citation>
    <scope>NUCLEOTIDE SEQUENCE</scope>
    <source>
        <strain evidence="6">CGMCC 1.3617</strain>
    </source>
</reference>
<dbReference type="GO" id="GO:0042597">
    <property type="term" value="C:periplasmic space"/>
    <property type="evidence" value="ECO:0007669"/>
    <property type="project" value="UniProtKB-SubCell"/>
</dbReference>
<dbReference type="EMBL" id="BMKW01000002">
    <property type="protein sequence ID" value="GGJ02863.1"/>
    <property type="molecule type" value="Genomic_DNA"/>
</dbReference>
<dbReference type="Proteomes" id="UP000661507">
    <property type="component" value="Unassembled WGS sequence"/>
</dbReference>
<dbReference type="PANTHER" id="PTHR43649">
    <property type="entry name" value="ARABINOSE-BINDING PROTEIN-RELATED"/>
    <property type="match status" value="1"/>
</dbReference>
<dbReference type="Pfam" id="PF01547">
    <property type="entry name" value="SBP_bac_1"/>
    <property type="match status" value="1"/>
</dbReference>
<comment type="caution">
    <text evidence="6">The sequence shown here is derived from an EMBL/GenBank/DDBJ whole genome shotgun (WGS) entry which is preliminary data.</text>
</comment>
<comment type="similarity">
    <text evidence="2">Belongs to the bacterial solute-binding protein 1 family.</text>
</comment>
<dbReference type="Gene3D" id="3.40.190.10">
    <property type="entry name" value="Periplasmic binding protein-like II"/>
    <property type="match status" value="2"/>
</dbReference>
<name>A0A917K7I2_9PROT</name>
<evidence type="ECO:0000313" key="7">
    <source>
        <dbReference type="Proteomes" id="UP000661507"/>
    </source>
</evidence>
<organism evidence="6 7">
    <name type="scientific">Neoroseomonas lacus</name>
    <dbReference type="NCBI Taxonomy" id="287609"/>
    <lineage>
        <taxon>Bacteria</taxon>
        <taxon>Pseudomonadati</taxon>
        <taxon>Pseudomonadota</taxon>
        <taxon>Alphaproteobacteria</taxon>
        <taxon>Acetobacterales</taxon>
        <taxon>Acetobacteraceae</taxon>
        <taxon>Neoroseomonas</taxon>
    </lineage>
</organism>
<comment type="subcellular location">
    <subcellularLocation>
        <location evidence="1">Periplasm</location>
    </subcellularLocation>
</comment>
<evidence type="ECO:0000313" key="6">
    <source>
        <dbReference type="EMBL" id="GGJ02863.1"/>
    </source>
</evidence>
<keyword evidence="4 5" id="KW-0732">Signal</keyword>
<evidence type="ECO:0000256" key="1">
    <source>
        <dbReference type="ARBA" id="ARBA00004418"/>
    </source>
</evidence>
<dbReference type="RefSeq" id="WP_188965569.1">
    <property type="nucleotide sequence ID" value="NZ_BMKW01000002.1"/>
</dbReference>
<dbReference type="PANTHER" id="PTHR43649:SF34">
    <property type="entry name" value="ABC TRANSPORTER PERIPLASMIC-BINDING PROTEIN YCJN-RELATED"/>
    <property type="match status" value="1"/>
</dbReference>
<dbReference type="SUPFAM" id="SSF53850">
    <property type="entry name" value="Periplasmic binding protein-like II"/>
    <property type="match status" value="1"/>
</dbReference>
<reference evidence="6" key="1">
    <citation type="journal article" date="2014" name="Int. J. Syst. Evol. Microbiol.">
        <title>Complete genome sequence of Corynebacterium casei LMG S-19264T (=DSM 44701T), isolated from a smear-ripened cheese.</title>
        <authorList>
            <consortium name="US DOE Joint Genome Institute (JGI-PGF)"/>
            <person name="Walter F."/>
            <person name="Albersmeier A."/>
            <person name="Kalinowski J."/>
            <person name="Ruckert C."/>
        </authorList>
    </citation>
    <scope>NUCLEOTIDE SEQUENCE</scope>
    <source>
        <strain evidence="6">CGMCC 1.3617</strain>
    </source>
</reference>
<dbReference type="InterPro" id="IPR050490">
    <property type="entry name" value="Bact_solute-bd_prot1"/>
</dbReference>
<gene>
    <name evidence="6" type="ORF">GCM10011320_07160</name>
</gene>
<dbReference type="InterPro" id="IPR006059">
    <property type="entry name" value="SBP"/>
</dbReference>
<evidence type="ECO:0000256" key="5">
    <source>
        <dbReference type="SAM" id="SignalP"/>
    </source>
</evidence>
<feature type="chain" id="PRO_5037250363" evidence="5">
    <location>
        <begin position="20"/>
        <end position="421"/>
    </location>
</feature>
<dbReference type="CDD" id="cd14750">
    <property type="entry name" value="PBP2_TMBP"/>
    <property type="match status" value="1"/>
</dbReference>
<protein>
    <submittedName>
        <fullName evidence="6">Sugar ABC transporter substrate-binding protein</fullName>
    </submittedName>
</protein>
<sequence length="421" mass="45478">MRAILLLIGATLLAPPARAEVTLALSCGSVGIEARLCREGAEAWARDTGNHVTMISTPAGSSERLALYQQLLAARSGDIDVLQIDVVWPGILAAHLLDLSGALDAVARAEQFPAILANNTVAGRLVAMPWFTNAGVLYVRRDLLDQYHLPVPETWRQLTDTARRIQEAERAAGHARMWGFVFQGRAYEGLTVNALEWVNSHDGGTIVAPDGAITIDNPRAATALAQAAGWVGTIAPEGVLNYGEEEARGVFQSGNAVFMRNWPYAWPLVNAEDSPVRGRVAVALLPRGAGEGGRHSATLGGEQLAVSRYSRHPDEAVALVTYLTSRAEQKRRAITAALNPTIRDLYEDPEVLAANPFFGTLRGAFENAVARPSSVTAGRYNQVSAQFWNAVHTVLSDHGEAPAVLQRLARSLERVRRHGPW</sequence>
<dbReference type="AlphaFoldDB" id="A0A917K7I2"/>
<accession>A0A917K7I2</accession>
<keyword evidence="7" id="KW-1185">Reference proteome</keyword>
<keyword evidence="3" id="KW-0813">Transport</keyword>
<evidence type="ECO:0000256" key="3">
    <source>
        <dbReference type="ARBA" id="ARBA00022448"/>
    </source>
</evidence>
<evidence type="ECO:0000256" key="2">
    <source>
        <dbReference type="ARBA" id="ARBA00008520"/>
    </source>
</evidence>
<evidence type="ECO:0000256" key="4">
    <source>
        <dbReference type="ARBA" id="ARBA00022729"/>
    </source>
</evidence>
<proteinExistence type="inferred from homology"/>